<reference evidence="1" key="1">
    <citation type="submission" date="2021-01" db="EMBL/GenBank/DDBJ databases">
        <authorList>
            <consortium name="Genoscope - CEA"/>
            <person name="William W."/>
        </authorList>
    </citation>
    <scope>NUCLEOTIDE SEQUENCE</scope>
</reference>
<accession>A0A8S1LP18</accession>
<dbReference type="AlphaFoldDB" id="A0A8S1LP18"/>
<evidence type="ECO:0000313" key="1">
    <source>
        <dbReference type="EMBL" id="CAD8069770.1"/>
    </source>
</evidence>
<proteinExistence type="predicted"/>
<dbReference type="EMBL" id="CAJJDN010000026">
    <property type="protein sequence ID" value="CAD8069770.1"/>
    <property type="molecule type" value="Genomic_DNA"/>
</dbReference>
<name>A0A8S1LP18_9CILI</name>
<organism evidence="1 2">
    <name type="scientific">Paramecium sonneborni</name>
    <dbReference type="NCBI Taxonomy" id="65129"/>
    <lineage>
        <taxon>Eukaryota</taxon>
        <taxon>Sar</taxon>
        <taxon>Alveolata</taxon>
        <taxon>Ciliophora</taxon>
        <taxon>Intramacronucleata</taxon>
        <taxon>Oligohymenophorea</taxon>
        <taxon>Peniculida</taxon>
        <taxon>Parameciidae</taxon>
        <taxon>Paramecium</taxon>
    </lineage>
</organism>
<sequence>MGKKSVNGVYYLEANLRNNLKKCKIIQNDKILEEGDCMIIQYKRLRLRLVNGWNQLMDLIVDHKSFIVVIIQMVQKLVDGIFI</sequence>
<comment type="caution">
    <text evidence="1">The sequence shown here is derived from an EMBL/GenBank/DDBJ whole genome shotgun (WGS) entry which is preliminary data.</text>
</comment>
<protein>
    <submittedName>
        <fullName evidence="1">Uncharacterized protein</fullName>
    </submittedName>
</protein>
<gene>
    <name evidence="1" type="ORF">PSON_ATCC_30995.1.T0260012</name>
</gene>
<dbReference type="Proteomes" id="UP000692954">
    <property type="component" value="Unassembled WGS sequence"/>
</dbReference>
<keyword evidence="2" id="KW-1185">Reference proteome</keyword>
<evidence type="ECO:0000313" key="2">
    <source>
        <dbReference type="Proteomes" id="UP000692954"/>
    </source>
</evidence>